<evidence type="ECO:0000313" key="2">
    <source>
        <dbReference type="EMBL" id="PBK82999.1"/>
    </source>
</evidence>
<keyword evidence="1" id="KW-1133">Transmembrane helix</keyword>
<proteinExistence type="predicted"/>
<sequence>MFNKSSIFAITLESAGLVALADLPVVAVRTALMGTASWLDILVLALRVRQQQSADEVNRGEFPKTGSLVNGSVFRVENPATVSYLQRIDRIGYLVTAVVERKQNSKDWKNPYFDVSPPQYHTFYTAGVSVALLYLLCPMLTIVVFALVGSIRDRWALAVLGMLFLSRTINVSVIKRRASDSSVWKGAEEEGRGDLLIVLSQDRWIRLQGDISDVK</sequence>
<dbReference type="STRING" id="47427.A0A2H3CIS4"/>
<keyword evidence="3" id="KW-1185">Reference proteome</keyword>
<gene>
    <name evidence="2" type="ORF">ARMGADRAFT_682718</name>
</gene>
<organism evidence="2 3">
    <name type="scientific">Armillaria gallica</name>
    <name type="common">Bulbous honey fungus</name>
    <name type="synonym">Armillaria bulbosa</name>
    <dbReference type="NCBI Taxonomy" id="47427"/>
    <lineage>
        <taxon>Eukaryota</taxon>
        <taxon>Fungi</taxon>
        <taxon>Dikarya</taxon>
        <taxon>Basidiomycota</taxon>
        <taxon>Agaricomycotina</taxon>
        <taxon>Agaricomycetes</taxon>
        <taxon>Agaricomycetidae</taxon>
        <taxon>Agaricales</taxon>
        <taxon>Marasmiineae</taxon>
        <taxon>Physalacriaceae</taxon>
        <taxon>Armillaria</taxon>
    </lineage>
</organism>
<dbReference type="OrthoDB" id="2956246at2759"/>
<accession>A0A2H3CIS4</accession>
<protein>
    <submittedName>
        <fullName evidence="2">Uncharacterized protein</fullName>
    </submittedName>
</protein>
<dbReference type="InParanoid" id="A0A2H3CIS4"/>
<keyword evidence="1" id="KW-0472">Membrane</keyword>
<feature type="transmembrane region" description="Helical" evidence="1">
    <location>
        <begin position="155"/>
        <end position="174"/>
    </location>
</feature>
<dbReference type="EMBL" id="KZ293710">
    <property type="protein sequence ID" value="PBK82999.1"/>
    <property type="molecule type" value="Genomic_DNA"/>
</dbReference>
<reference evidence="3" key="1">
    <citation type="journal article" date="2017" name="Nat. Ecol. Evol.">
        <title>Genome expansion and lineage-specific genetic innovations in the forest pathogenic fungi Armillaria.</title>
        <authorList>
            <person name="Sipos G."/>
            <person name="Prasanna A.N."/>
            <person name="Walter M.C."/>
            <person name="O'Connor E."/>
            <person name="Balint B."/>
            <person name="Krizsan K."/>
            <person name="Kiss B."/>
            <person name="Hess J."/>
            <person name="Varga T."/>
            <person name="Slot J."/>
            <person name="Riley R."/>
            <person name="Boka B."/>
            <person name="Rigling D."/>
            <person name="Barry K."/>
            <person name="Lee J."/>
            <person name="Mihaltcheva S."/>
            <person name="LaButti K."/>
            <person name="Lipzen A."/>
            <person name="Waldron R."/>
            <person name="Moloney N.M."/>
            <person name="Sperisen C."/>
            <person name="Kredics L."/>
            <person name="Vagvoelgyi C."/>
            <person name="Patrignani A."/>
            <person name="Fitzpatrick D."/>
            <person name="Nagy I."/>
            <person name="Doyle S."/>
            <person name="Anderson J.B."/>
            <person name="Grigoriev I.V."/>
            <person name="Gueldener U."/>
            <person name="Muensterkoetter M."/>
            <person name="Nagy L.G."/>
        </authorList>
    </citation>
    <scope>NUCLEOTIDE SEQUENCE [LARGE SCALE GENOMIC DNA]</scope>
    <source>
        <strain evidence="3">Ar21-2</strain>
    </source>
</reference>
<dbReference type="AlphaFoldDB" id="A0A2H3CIS4"/>
<feature type="transmembrane region" description="Helical" evidence="1">
    <location>
        <begin position="123"/>
        <end position="149"/>
    </location>
</feature>
<keyword evidence="1" id="KW-0812">Transmembrane</keyword>
<evidence type="ECO:0000256" key="1">
    <source>
        <dbReference type="SAM" id="Phobius"/>
    </source>
</evidence>
<name>A0A2H3CIS4_ARMGA</name>
<evidence type="ECO:0000313" key="3">
    <source>
        <dbReference type="Proteomes" id="UP000217790"/>
    </source>
</evidence>
<dbReference type="Proteomes" id="UP000217790">
    <property type="component" value="Unassembled WGS sequence"/>
</dbReference>